<dbReference type="SMART" id="SM00028">
    <property type="entry name" value="TPR"/>
    <property type="match status" value="2"/>
</dbReference>
<protein>
    <submittedName>
        <fullName evidence="3">Tetratricopeptide repeat protein</fullName>
    </submittedName>
</protein>
<evidence type="ECO:0000259" key="2">
    <source>
        <dbReference type="Pfam" id="PF24604"/>
    </source>
</evidence>
<dbReference type="Gene3D" id="1.25.40.1040">
    <property type="match status" value="1"/>
</dbReference>
<evidence type="ECO:0000313" key="3">
    <source>
        <dbReference type="EMBL" id="TVO75656.1"/>
    </source>
</evidence>
<feature type="transmembrane region" description="Helical" evidence="1">
    <location>
        <begin position="20"/>
        <end position="38"/>
    </location>
</feature>
<evidence type="ECO:0000256" key="1">
    <source>
        <dbReference type="SAM" id="Phobius"/>
    </source>
</evidence>
<keyword evidence="1" id="KW-1133">Transmembrane helix</keyword>
<dbReference type="Pfam" id="PF24604">
    <property type="entry name" value="B-barrel_PelB_C"/>
    <property type="match status" value="1"/>
</dbReference>
<dbReference type="AlphaFoldDB" id="A0A557RIJ3"/>
<reference evidence="3 4" key="1">
    <citation type="submission" date="2019-07" db="EMBL/GenBank/DDBJ databases">
        <title>The pathways for chlorine oxyanion respiration interact through the shared metabolite chlorate.</title>
        <authorList>
            <person name="Barnum T.P."/>
            <person name="Cheng Y."/>
            <person name="Hill K.A."/>
            <person name="Lucas L.N."/>
            <person name="Carlson H.K."/>
            <person name="Coates J.D."/>
        </authorList>
    </citation>
    <scope>NUCLEOTIDE SEQUENCE [LARGE SCALE GENOMIC DNA]</scope>
    <source>
        <strain evidence="3 4">SFB-1</strain>
    </source>
</reference>
<dbReference type="SUPFAM" id="SSF48452">
    <property type="entry name" value="TPR-like"/>
    <property type="match status" value="1"/>
</dbReference>
<sequence length="1212" mass="133145">MPNSPSTAPAERPRVVSLRALVIFGALATAGMVLLFPYETLVKASLGARQGDVLAAAYLHNLLRTETDNAQMRFALAAQHQARRDYPAARQAIAPLLGHPDPAIAHRARWLDWRFTVDDAPDTLTPRALSLAQTHTLNALADEAALSTPDRLSLITYAARHAQPEIAAHAIDTLAADARLDADTAQTLADTLRRDAHPHLAARAYLLARDRSEGLAAQRQHFLAALRTLQAISDFPAALAIADEALGALETDAPTLTYLIGLARAANRPDRAADYARRLIRLSLREQLDGGLRLVALNSDADPALPFDDARYRLAYDTFLGAGALEDAYVLSLSAVRQAPDSADWRRRLAQVAEWHGKPADALAQWYHLARHGHTDAWAQVLRLAPGLFEHRPLLDAQKFQLRQDPRNTTLLRDIAALYERLGEPDAGIAYLQAHTARHPSDAAFDALATLAERAGQGAIADAALVMWEQHAGVSPALSQRRAAGLIPRGQLEAALAALDTARSHTPDTATDYWQLRASLAGLLQHRDAQRDALNRLVPQPTARPDDFADLIELLRPAHPDQAARLAAQAWERLGTPDWLLRSLDLHLSTRNYAAMGVLIRGLDDTRRQTLERNASFLRLRGQWHQGLGEFDAARADFDAALTHEPANTAARASLLWLLIDGGKADTLTALLARHETRWARDGDLHDALAAANALLSRPQRALDRYLLPRARANRDDFLWMMGLADTLEQAGEIDRAWHLREQQWQQRPRTAPTDAETELARRAAEVRLARQQRPGDASDQLLRALMRQDGETDPLDTPLLRDLAMSWLLDQGDIDGARGFLWERYARALTRPVWAEAAIALARDEHATLADILARHDTALPAAQRGEIAERLGRPDVSASVTHAAADDQRHNDALHLQLSEVLLDQAHRLRLDAAAHKLDAFKERTQHAELRLRLAPRLKLSLTLGSIQRRLNGSGALAAAPNERQASVEMAWTTDAGITRLGVARRHGLTDTTPVWAGHDLTLDQRWAFALEAGLALPANESAALRVAGMKDELLASAAYGLSSRERIAAQWAHSRYSSQHGLALGRADRWQLDYTHRLTRGRPEIEAGVYVGGYRFRADIGDNAGDRAALASILPGGLAPLLPDSYLFRGARMTVNNRQRHGLQRALVPYATLDLNHVSGRGYGYGVELGLSGRVFGADQFLIGVQHDKGGEGDAGRNSALFLDYQLFF</sequence>
<comment type="caution">
    <text evidence="3">The sequence shown here is derived from an EMBL/GenBank/DDBJ whole genome shotgun (WGS) entry which is preliminary data.</text>
</comment>
<dbReference type="Pfam" id="PF13429">
    <property type="entry name" value="TPR_15"/>
    <property type="match status" value="1"/>
</dbReference>
<accession>A0A557RIJ3</accession>
<dbReference type="Proteomes" id="UP000318349">
    <property type="component" value="Unassembled WGS sequence"/>
</dbReference>
<proteinExistence type="predicted"/>
<dbReference type="InterPro" id="IPR057306">
    <property type="entry name" value="B-barrel_PelB_C"/>
</dbReference>
<organism evidence="3 4">
    <name type="scientific">Denitromonas halophila</name>
    <dbReference type="NCBI Taxonomy" id="1629404"/>
    <lineage>
        <taxon>Bacteria</taxon>
        <taxon>Pseudomonadati</taxon>
        <taxon>Pseudomonadota</taxon>
        <taxon>Betaproteobacteria</taxon>
        <taxon>Rhodocyclales</taxon>
        <taxon>Zoogloeaceae</taxon>
        <taxon>Denitromonas</taxon>
    </lineage>
</organism>
<evidence type="ECO:0000313" key="4">
    <source>
        <dbReference type="Proteomes" id="UP000318349"/>
    </source>
</evidence>
<dbReference type="InterPro" id="IPR019734">
    <property type="entry name" value="TPR_rpt"/>
</dbReference>
<keyword evidence="1" id="KW-0472">Membrane</keyword>
<dbReference type="InterPro" id="IPR011990">
    <property type="entry name" value="TPR-like_helical_dom_sf"/>
</dbReference>
<name>A0A557RIJ3_9RHOO</name>
<keyword evidence="1" id="KW-0812">Transmembrane</keyword>
<dbReference type="EMBL" id="VMNI01000012">
    <property type="protein sequence ID" value="TVO75656.1"/>
    <property type="molecule type" value="Genomic_DNA"/>
</dbReference>
<feature type="domain" description="PelB C-terminal" evidence="2">
    <location>
        <begin position="906"/>
        <end position="1211"/>
    </location>
</feature>
<dbReference type="Gene3D" id="1.25.40.10">
    <property type="entry name" value="Tetratricopeptide repeat domain"/>
    <property type="match status" value="2"/>
</dbReference>
<gene>
    <name evidence="3" type="ORF">FHP89_13000</name>
</gene>